<dbReference type="InterPro" id="IPR043502">
    <property type="entry name" value="DNA/RNA_pol_sf"/>
</dbReference>
<dbReference type="GO" id="GO:0003964">
    <property type="term" value="F:RNA-directed DNA polymerase activity"/>
    <property type="evidence" value="ECO:0007669"/>
    <property type="project" value="UniProtKB-KW"/>
</dbReference>
<dbReference type="SUPFAM" id="SSF56672">
    <property type="entry name" value="DNA/RNA polymerases"/>
    <property type="match status" value="1"/>
</dbReference>
<gene>
    <name evidence="1" type="ORF">G3I71_44800</name>
</gene>
<sequence>MEAWEKVSATKGAPGVGTVDIAAFEEALRENLSRIRNRMSSGCYFPPPVRMVEIPKPQGGIRVLGVPTVGDRVAQTVV</sequence>
<reference evidence="1" key="1">
    <citation type="submission" date="2020-01" db="EMBL/GenBank/DDBJ databases">
        <title>Insect and environment-associated Actinomycetes.</title>
        <authorList>
            <person name="Currrie C."/>
            <person name="Chevrette M."/>
            <person name="Carlson C."/>
            <person name="Stubbendieck R."/>
            <person name="Wendt-Pienkowski E."/>
        </authorList>
    </citation>
    <scope>NUCLEOTIDE SEQUENCE</scope>
    <source>
        <strain evidence="1">SID12501</strain>
    </source>
</reference>
<accession>A0A6B3C8A9</accession>
<dbReference type="EMBL" id="JAAGLU010000133">
    <property type="protein sequence ID" value="NEC92704.1"/>
    <property type="molecule type" value="Genomic_DNA"/>
</dbReference>
<evidence type="ECO:0000313" key="1">
    <source>
        <dbReference type="EMBL" id="NEC92704.1"/>
    </source>
</evidence>
<name>A0A6B3C8A9_9ACTN</name>
<organism evidence="1">
    <name type="scientific">Streptomyces sp. SID12501</name>
    <dbReference type="NCBI Taxonomy" id="2706042"/>
    <lineage>
        <taxon>Bacteria</taxon>
        <taxon>Bacillati</taxon>
        <taxon>Actinomycetota</taxon>
        <taxon>Actinomycetes</taxon>
        <taxon>Kitasatosporales</taxon>
        <taxon>Streptomycetaceae</taxon>
        <taxon>Streptomyces</taxon>
    </lineage>
</organism>
<keyword evidence="1" id="KW-0695">RNA-directed DNA polymerase</keyword>
<comment type="caution">
    <text evidence="1">The sequence shown here is derived from an EMBL/GenBank/DDBJ whole genome shotgun (WGS) entry which is preliminary data.</text>
</comment>
<keyword evidence="1" id="KW-0808">Transferase</keyword>
<feature type="non-terminal residue" evidence="1">
    <location>
        <position position="78"/>
    </location>
</feature>
<protein>
    <submittedName>
        <fullName evidence="1">Group II intron reverse transcriptase/maturase</fullName>
    </submittedName>
</protein>
<proteinExistence type="predicted"/>
<dbReference type="AlphaFoldDB" id="A0A6B3C8A9"/>
<keyword evidence="1" id="KW-0548">Nucleotidyltransferase</keyword>